<dbReference type="InterPro" id="IPR019734">
    <property type="entry name" value="TPR_rpt"/>
</dbReference>
<name>A0A433D5X8_9FUNG</name>
<dbReference type="InterPro" id="IPR024111">
    <property type="entry name" value="PEX5/PEX5L"/>
</dbReference>
<keyword evidence="4" id="KW-0963">Cytoplasm</keyword>
<feature type="repeat" description="TPR" evidence="8">
    <location>
        <begin position="478"/>
        <end position="511"/>
    </location>
</feature>
<comment type="similarity">
    <text evidence="3">Belongs to the peroxisomal targeting signal receptor family.</text>
</comment>
<feature type="repeat" description="TPR" evidence="8">
    <location>
        <begin position="444"/>
        <end position="477"/>
    </location>
</feature>
<feature type="repeat" description="TPR" evidence="8">
    <location>
        <begin position="338"/>
        <end position="371"/>
    </location>
</feature>
<comment type="subcellular location">
    <subcellularLocation>
        <location evidence="2">Cytoplasm</location>
    </subcellularLocation>
    <subcellularLocation>
        <location evidence="1">Peroxisome</location>
    </subcellularLocation>
</comment>
<dbReference type="PANTHER" id="PTHR10130:SF0">
    <property type="entry name" value="GH08708P"/>
    <property type="match status" value="1"/>
</dbReference>
<comment type="caution">
    <text evidence="9">The sequence shown here is derived from an EMBL/GenBank/DDBJ whole genome shotgun (WGS) entry which is preliminary data.</text>
</comment>
<dbReference type="Proteomes" id="UP000268093">
    <property type="component" value="Unassembled WGS sequence"/>
</dbReference>
<dbReference type="AlphaFoldDB" id="A0A433D5X8"/>
<keyword evidence="10" id="KW-1185">Reference proteome</keyword>
<evidence type="ECO:0000256" key="5">
    <source>
        <dbReference type="ARBA" id="ARBA00022737"/>
    </source>
</evidence>
<gene>
    <name evidence="9" type="ORF">BC936DRAFT_147216</name>
</gene>
<dbReference type="Pfam" id="PF00515">
    <property type="entry name" value="TPR_1"/>
    <property type="match status" value="1"/>
</dbReference>
<organism evidence="9 10">
    <name type="scientific">Jimgerdemannia flammicorona</name>
    <dbReference type="NCBI Taxonomy" id="994334"/>
    <lineage>
        <taxon>Eukaryota</taxon>
        <taxon>Fungi</taxon>
        <taxon>Fungi incertae sedis</taxon>
        <taxon>Mucoromycota</taxon>
        <taxon>Mucoromycotina</taxon>
        <taxon>Endogonomycetes</taxon>
        <taxon>Endogonales</taxon>
        <taxon>Endogonaceae</taxon>
        <taxon>Jimgerdemannia</taxon>
    </lineage>
</organism>
<dbReference type="GO" id="GO:0005778">
    <property type="term" value="C:peroxisomal membrane"/>
    <property type="evidence" value="ECO:0007669"/>
    <property type="project" value="TreeGrafter"/>
</dbReference>
<dbReference type="PANTHER" id="PTHR10130">
    <property type="entry name" value="PEROXISOMAL TARGETING SIGNAL 1 RECEPTOR PEX5"/>
    <property type="match status" value="1"/>
</dbReference>
<dbReference type="GO" id="GO:0005829">
    <property type="term" value="C:cytosol"/>
    <property type="evidence" value="ECO:0007669"/>
    <property type="project" value="TreeGrafter"/>
</dbReference>
<evidence type="ECO:0000256" key="2">
    <source>
        <dbReference type="ARBA" id="ARBA00004496"/>
    </source>
</evidence>
<dbReference type="SUPFAM" id="SSF48452">
    <property type="entry name" value="TPR-like"/>
    <property type="match status" value="1"/>
</dbReference>
<protein>
    <submittedName>
        <fullName evidence="9">Uncharacterized protein</fullName>
    </submittedName>
</protein>
<sequence>MAECSTQANPLAQLLKQFDDKSLQRTAVSIAFEIPTDPNCEATHSREVMTLSSFNFFCQLVDEFFNEQNQRRPSLRDDADAFQFGDLHNELDAIHHQHMHAPQPHTGEWAAEFYNARADDSRIWELGPDEEAALDEAFIKSQQTVGPPPDAWREEFMQAPAPGPNQFAPEFEEAFQKHFDWAQEFALSQDKGKGRAVKLTDANSTWDEQFAAFETKSAGAETDEEIAKKIEAAAAAEDSKYLEQFESIWQNMRDNLNDIDDFSIDPNTWENEFADFAGKRTAEAFKPDLGEYIFEPKNPYLQHLRPFEEGLRIVEEGGSLSEAALAFEAVVQNDPENSEAWMHLGNVQAQNEKEDPAIRALERSVRVNAGNLNALMALAVSYTNESYDHAAYLTLEKWVLAKYPELASDHPPLPTTSPVETHERVTELFLAAARAAPEGMQMDPDVQVGLGVLFYGSDEFDKAVDCFVAALEGRPRDYLLWNRLGATLANSGRSEDAIDSYHKALELKPTFVRARYNLGVSCINIGCYKEAAEHLLSALSMHKLRGIAGEEDEGVNVSQNLWDTLRKAFDAMKRPDLLERAVNGADVNQFRDEFEF</sequence>
<dbReference type="PROSITE" id="PS50005">
    <property type="entry name" value="TPR"/>
    <property type="match status" value="3"/>
</dbReference>
<evidence type="ECO:0000256" key="7">
    <source>
        <dbReference type="ARBA" id="ARBA00023140"/>
    </source>
</evidence>
<evidence type="ECO:0000256" key="3">
    <source>
        <dbReference type="ARBA" id="ARBA00005348"/>
    </source>
</evidence>
<dbReference type="GO" id="GO:0005052">
    <property type="term" value="F:peroxisome matrix targeting signal-1 binding"/>
    <property type="evidence" value="ECO:0007669"/>
    <property type="project" value="TreeGrafter"/>
</dbReference>
<dbReference type="Pfam" id="PF13432">
    <property type="entry name" value="TPR_16"/>
    <property type="match status" value="1"/>
</dbReference>
<dbReference type="SMART" id="SM00028">
    <property type="entry name" value="TPR"/>
    <property type="match status" value="4"/>
</dbReference>
<keyword evidence="5" id="KW-0677">Repeat</keyword>
<dbReference type="InterPro" id="IPR011990">
    <property type="entry name" value="TPR-like_helical_dom_sf"/>
</dbReference>
<dbReference type="Gene3D" id="1.25.40.10">
    <property type="entry name" value="Tetratricopeptide repeat domain"/>
    <property type="match status" value="1"/>
</dbReference>
<keyword evidence="7" id="KW-0576">Peroxisome</keyword>
<evidence type="ECO:0000256" key="8">
    <source>
        <dbReference type="PROSITE-ProRule" id="PRU00339"/>
    </source>
</evidence>
<dbReference type="GO" id="GO:0016560">
    <property type="term" value="P:protein import into peroxisome matrix, docking"/>
    <property type="evidence" value="ECO:0007669"/>
    <property type="project" value="TreeGrafter"/>
</dbReference>
<evidence type="ECO:0000256" key="1">
    <source>
        <dbReference type="ARBA" id="ARBA00004275"/>
    </source>
</evidence>
<evidence type="ECO:0000313" key="10">
    <source>
        <dbReference type="Proteomes" id="UP000268093"/>
    </source>
</evidence>
<dbReference type="EMBL" id="RBNI01006150">
    <property type="protein sequence ID" value="RUP46203.1"/>
    <property type="molecule type" value="Genomic_DNA"/>
</dbReference>
<evidence type="ECO:0000256" key="4">
    <source>
        <dbReference type="ARBA" id="ARBA00022490"/>
    </source>
</evidence>
<keyword evidence="6 8" id="KW-0802">TPR repeat</keyword>
<reference evidence="9 10" key="1">
    <citation type="journal article" date="2018" name="New Phytol.">
        <title>Phylogenomics of Endogonaceae and evolution of mycorrhizas within Mucoromycota.</title>
        <authorList>
            <person name="Chang Y."/>
            <person name="Desiro A."/>
            <person name="Na H."/>
            <person name="Sandor L."/>
            <person name="Lipzen A."/>
            <person name="Clum A."/>
            <person name="Barry K."/>
            <person name="Grigoriev I.V."/>
            <person name="Martin F.M."/>
            <person name="Stajich J.E."/>
            <person name="Smith M.E."/>
            <person name="Bonito G."/>
            <person name="Spatafora J.W."/>
        </authorList>
    </citation>
    <scope>NUCLEOTIDE SEQUENCE [LARGE SCALE GENOMIC DNA]</scope>
    <source>
        <strain evidence="9 10">GMNB39</strain>
    </source>
</reference>
<evidence type="ECO:0000313" key="9">
    <source>
        <dbReference type="EMBL" id="RUP46203.1"/>
    </source>
</evidence>
<proteinExistence type="inferred from homology"/>
<dbReference type="OrthoDB" id="10006023at2759"/>
<evidence type="ECO:0000256" key="6">
    <source>
        <dbReference type="ARBA" id="ARBA00022803"/>
    </source>
</evidence>
<accession>A0A433D5X8</accession>